<proteinExistence type="predicted"/>
<evidence type="ECO:0000313" key="2">
    <source>
        <dbReference type="EMBL" id="VDM79676.1"/>
    </source>
</evidence>
<evidence type="ECO:0000256" key="1">
    <source>
        <dbReference type="SAM" id="MobiDB-lite"/>
    </source>
</evidence>
<dbReference type="EMBL" id="UYYB01105956">
    <property type="protein sequence ID" value="VDM79676.1"/>
    <property type="molecule type" value="Genomic_DNA"/>
</dbReference>
<feature type="region of interest" description="Disordered" evidence="1">
    <location>
        <begin position="14"/>
        <end position="39"/>
    </location>
</feature>
<gene>
    <name evidence="2" type="ORF">SVUK_LOCUS14674</name>
</gene>
<feature type="compositionally biased region" description="Acidic residues" evidence="1">
    <location>
        <begin position="28"/>
        <end position="37"/>
    </location>
</feature>
<sequence>MPKRSVVSFADDIASGSGTNKRIALSNEDGDEFDLPEGDDRQTEREVVFPLISLFSYDFYGFVHVVAEILLQSLQLARASQ</sequence>
<dbReference type="Proteomes" id="UP000270094">
    <property type="component" value="Unassembled WGS sequence"/>
</dbReference>
<protein>
    <submittedName>
        <fullName evidence="2">Uncharacterized protein</fullName>
    </submittedName>
</protein>
<reference evidence="2 3" key="1">
    <citation type="submission" date="2018-11" db="EMBL/GenBank/DDBJ databases">
        <authorList>
            <consortium name="Pathogen Informatics"/>
        </authorList>
    </citation>
    <scope>NUCLEOTIDE SEQUENCE [LARGE SCALE GENOMIC DNA]</scope>
</reference>
<keyword evidence="3" id="KW-1185">Reference proteome</keyword>
<dbReference type="AlphaFoldDB" id="A0A3P7J8P4"/>
<name>A0A3P7J8P4_STRVU</name>
<organism evidence="2 3">
    <name type="scientific">Strongylus vulgaris</name>
    <name type="common">Blood worm</name>
    <dbReference type="NCBI Taxonomy" id="40348"/>
    <lineage>
        <taxon>Eukaryota</taxon>
        <taxon>Metazoa</taxon>
        <taxon>Ecdysozoa</taxon>
        <taxon>Nematoda</taxon>
        <taxon>Chromadorea</taxon>
        <taxon>Rhabditida</taxon>
        <taxon>Rhabditina</taxon>
        <taxon>Rhabditomorpha</taxon>
        <taxon>Strongyloidea</taxon>
        <taxon>Strongylidae</taxon>
        <taxon>Strongylus</taxon>
    </lineage>
</organism>
<accession>A0A3P7J8P4</accession>
<evidence type="ECO:0000313" key="3">
    <source>
        <dbReference type="Proteomes" id="UP000270094"/>
    </source>
</evidence>